<organism evidence="3 4">
    <name type="scientific">Zopfia rhizophila CBS 207.26</name>
    <dbReference type="NCBI Taxonomy" id="1314779"/>
    <lineage>
        <taxon>Eukaryota</taxon>
        <taxon>Fungi</taxon>
        <taxon>Dikarya</taxon>
        <taxon>Ascomycota</taxon>
        <taxon>Pezizomycotina</taxon>
        <taxon>Dothideomycetes</taxon>
        <taxon>Dothideomycetes incertae sedis</taxon>
        <taxon>Zopfiaceae</taxon>
        <taxon>Zopfia</taxon>
    </lineage>
</organism>
<keyword evidence="3" id="KW-0378">Hydrolase</keyword>
<dbReference type="Gene3D" id="2.60.120.1160">
    <property type="match status" value="1"/>
</dbReference>
<evidence type="ECO:0000256" key="1">
    <source>
        <dbReference type="SAM" id="SignalP"/>
    </source>
</evidence>
<dbReference type="PANTHER" id="PTHR34612:SF2">
    <property type="entry name" value="GLYCOSIDE HYDROLASE 131 CATALYTIC N-TERMINAL DOMAIN-CONTAINING PROTEIN"/>
    <property type="match status" value="1"/>
</dbReference>
<dbReference type="Pfam" id="PF18271">
    <property type="entry name" value="GH131_N"/>
    <property type="match status" value="1"/>
</dbReference>
<dbReference type="InterPro" id="IPR041524">
    <property type="entry name" value="GH131_N"/>
</dbReference>
<evidence type="ECO:0000313" key="3">
    <source>
        <dbReference type="EMBL" id="KAF2177233.1"/>
    </source>
</evidence>
<keyword evidence="4" id="KW-1185">Reference proteome</keyword>
<reference evidence="3" key="1">
    <citation type="journal article" date="2020" name="Stud. Mycol.">
        <title>101 Dothideomycetes genomes: a test case for predicting lifestyles and emergence of pathogens.</title>
        <authorList>
            <person name="Haridas S."/>
            <person name="Albert R."/>
            <person name="Binder M."/>
            <person name="Bloem J."/>
            <person name="Labutti K."/>
            <person name="Salamov A."/>
            <person name="Andreopoulos B."/>
            <person name="Baker S."/>
            <person name="Barry K."/>
            <person name="Bills G."/>
            <person name="Bluhm B."/>
            <person name="Cannon C."/>
            <person name="Castanera R."/>
            <person name="Culley D."/>
            <person name="Daum C."/>
            <person name="Ezra D."/>
            <person name="Gonzalez J."/>
            <person name="Henrissat B."/>
            <person name="Kuo A."/>
            <person name="Liang C."/>
            <person name="Lipzen A."/>
            <person name="Lutzoni F."/>
            <person name="Magnuson J."/>
            <person name="Mondo S."/>
            <person name="Nolan M."/>
            <person name="Ohm R."/>
            <person name="Pangilinan J."/>
            <person name="Park H.-J."/>
            <person name="Ramirez L."/>
            <person name="Alfaro M."/>
            <person name="Sun H."/>
            <person name="Tritt A."/>
            <person name="Yoshinaga Y."/>
            <person name="Zwiers L.-H."/>
            <person name="Turgeon B."/>
            <person name="Goodwin S."/>
            <person name="Spatafora J."/>
            <person name="Crous P."/>
            <person name="Grigoriev I."/>
        </authorList>
    </citation>
    <scope>NUCLEOTIDE SEQUENCE</scope>
    <source>
        <strain evidence="3">CBS 207.26</strain>
    </source>
</reference>
<feature type="domain" description="Glycoside hydrolase 131 catalytic N-terminal" evidence="2">
    <location>
        <begin position="61"/>
        <end position="233"/>
    </location>
</feature>
<name>A0A6A6DDZ9_9PEZI</name>
<feature type="chain" id="PRO_5025368171" evidence="1">
    <location>
        <begin position="23"/>
        <end position="246"/>
    </location>
</feature>
<gene>
    <name evidence="3" type="ORF">K469DRAFT_809901</name>
</gene>
<keyword evidence="1" id="KW-0732">Signal</keyword>
<dbReference type="GO" id="GO:0016787">
    <property type="term" value="F:hydrolase activity"/>
    <property type="evidence" value="ECO:0007669"/>
    <property type="project" value="UniProtKB-KW"/>
</dbReference>
<dbReference type="Proteomes" id="UP000800200">
    <property type="component" value="Unassembled WGS sequence"/>
</dbReference>
<sequence>MPLFINHLLFLHLFIWSAYTIAETQYPITFDGRIPQNATKSLFKSVQSPFNPRYVLGQSAETALRRTELLVNNKPLTVSGKKTWFTSLRTSSSNPLNYNHEHLLVFHEAQDFQADFYSLKTGKPMEDIGPWKEEGKSKTFFLTPFTEDIWHNFGIYLNYDDNEMQVLYSTADNPLRVATPMLPNNLSGKAPTTLGETHFGLQKRPTGANLTNYLYEGTQEFGIHEGLIMGGIWQVSGQAQNCSLQH</sequence>
<proteinExistence type="predicted"/>
<accession>A0A6A6DDZ9</accession>
<dbReference type="OrthoDB" id="5283326at2759"/>
<dbReference type="PANTHER" id="PTHR34612">
    <property type="entry name" value="GH131_N DOMAIN-CONTAINING PROTEIN"/>
    <property type="match status" value="1"/>
</dbReference>
<dbReference type="AlphaFoldDB" id="A0A6A6DDZ9"/>
<dbReference type="EMBL" id="ML994692">
    <property type="protein sequence ID" value="KAF2177233.1"/>
    <property type="molecule type" value="Genomic_DNA"/>
</dbReference>
<evidence type="ECO:0000313" key="4">
    <source>
        <dbReference type="Proteomes" id="UP000800200"/>
    </source>
</evidence>
<protein>
    <submittedName>
        <fullName evidence="3">Glycoside hydrolase family 131 protein</fullName>
    </submittedName>
</protein>
<evidence type="ECO:0000259" key="2">
    <source>
        <dbReference type="Pfam" id="PF18271"/>
    </source>
</evidence>
<feature type="signal peptide" evidence="1">
    <location>
        <begin position="1"/>
        <end position="22"/>
    </location>
</feature>